<dbReference type="EC" id="3.1.3.15" evidence="3 8"/>
<keyword evidence="6 8" id="KW-0368">Histidine biosynthesis</keyword>
<proteinExistence type="inferred from homology"/>
<evidence type="ECO:0000259" key="9">
    <source>
        <dbReference type="Pfam" id="PF02811"/>
    </source>
</evidence>
<evidence type="ECO:0000256" key="3">
    <source>
        <dbReference type="ARBA" id="ARBA00013085"/>
    </source>
</evidence>
<gene>
    <name evidence="10" type="ORF">IAB03_05675</name>
</gene>
<dbReference type="PANTHER" id="PTHR21039:SF0">
    <property type="entry name" value="HISTIDINOL-PHOSPHATASE"/>
    <property type="match status" value="1"/>
</dbReference>
<dbReference type="Gene3D" id="3.20.20.140">
    <property type="entry name" value="Metal-dependent hydrolases"/>
    <property type="match status" value="1"/>
</dbReference>
<comment type="pathway">
    <text evidence="1 8">Amino-acid biosynthesis; L-histidine biosynthesis; L-histidine from 5-phospho-alpha-D-ribose 1-diphosphate: step 8/9.</text>
</comment>
<organism evidence="10 11">
    <name type="scientific">Candidatus Gallibacteroides avistercoris</name>
    <dbReference type="NCBI Taxonomy" id="2840833"/>
    <lineage>
        <taxon>Bacteria</taxon>
        <taxon>Pseudomonadati</taxon>
        <taxon>Bacteroidota</taxon>
        <taxon>Bacteroidia</taxon>
        <taxon>Bacteroidales</taxon>
        <taxon>Bacteroidaceae</taxon>
        <taxon>Bacteroidaceae incertae sedis</taxon>
        <taxon>Candidatus Gallibacteroides</taxon>
    </lineage>
</organism>
<evidence type="ECO:0000313" key="11">
    <source>
        <dbReference type="Proteomes" id="UP000824112"/>
    </source>
</evidence>
<evidence type="ECO:0000256" key="7">
    <source>
        <dbReference type="ARBA" id="ARBA00049158"/>
    </source>
</evidence>
<dbReference type="GO" id="GO:0005737">
    <property type="term" value="C:cytoplasm"/>
    <property type="evidence" value="ECO:0007669"/>
    <property type="project" value="TreeGrafter"/>
</dbReference>
<dbReference type="Proteomes" id="UP000824112">
    <property type="component" value="Unassembled WGS sequence"/>
</dbReference>
<reference evidence="10" key="1">
    <citation type="submission" date="2020-10" db="EMBL/GenBank/DDBJ databases">
        <authorList>
            <person name="Gilroy R."/>
        </authorList>
    </citation>
    <scope>NUCLEOTIDE SEQUENCE</scope>
    <source>
        <strain evidence="10">CHK158-818</strain>
    </source>
</reference>
<comment type="similarity">
    <text evidence="2 8">Belongs to the PHP hydrolase family. HisK subfamily.</text>
</comment>
<evidence type="ECO:0000256" key="1">
    <source>
        <dbReference type="ARBA" id="ARBA00004970"/>
    </source>
</evidence>
<reference evidence="10" key="2">
    <citation type="journal article" date="2021" name="PeerJ">
        <title>Extensive microbial diversity within the chicken gut microbiome revealed by metagenomics and culture.</title>
        <authorList>
            <person name="Gilroy R."/>
            <person name="Ravi A."/>
            <person name="Getino M."/>
            <person name="Pursley I."/>
            <person name="Horton D.L."/>
            <person name="Alikhan N.F."/>
            <person name="Baker D."/>
            <person name="Gharbi K."/>
            <person name="Hall N."/>
            <person name="Watson M."/>
            <person name="Adriaenssens E.M."/>
            <person name="Foster-Nyarko E."/>
            <person name="Jarju S."/>
            <person name="Secka A."/>
            <person name="Antonio M."/>
            <person name="Oren A."/>
            <person name="Chaudhuri R.R."/>
            <person name="La Ragione R."/>
            <person name="Hildebrand F."/>
            <person name="Pallen M.J."/>
        </authorList>
    </citation>
    <scope>NUCLEOTIDE SEQUENCE</scope>
    <source>
        <strain evidence="10">CHK158-818</strain>
    </source>
</reference>
<evidence type="ECO:0000256" key="5">
    <source>
        <dbReference type="ARBA" id="ARBA00022801"/>
    </source>
</evidence>
<dbReference type="GO" id="GO:0000105">
    <property type="term" value="P:L-histidine biosynthetic process"/>
    <property type="evidence" value="ECO:0007669"/>
    <property type="project" value="UniProtKB-UniRule"/>
</dbReference>
<keyword evidence="4 8" id="KW-0028">Amino-acid biosynthesis</keyword>
<dbReference type="SUPFAM" id="SSF89550">
    <property type="entry name" value="PHP domain-like"/>
    <property type="match status" value="1"/>
</dbReference>
<comment type="catalytic activity">
    <reaction evidence="7 8">
        <text>L-histidinol phosphate + H2O = L-histidinol + phosphate</text>
        <dbReference type="Rhea" id="RHEA:14465"/>
        <dbReference type="ChEBI" id="CHEBI:15377"/>
        <dbReference type="ChEBI" id="CHEBI:43474"/>
        <dbReference type="ChEBI" id="CHEBI:57699"/>
        <dbReference type="ChEBI" id="CHEBI:57980"/>
        <dbReference type="EC" id="3.1.3.15"/>
    </reaction>
</comment>
<dbReference type="EMBL" id="DVNA01000130">
    <property type="protein sequence ID" value="HIU55278.1"/>
    <property type="molecule type" value="Genomic_DNA"/>
</dbReference>
<dbReference type="NCBIfam" id="TIGR01856">
    <property type="entry name" value="hisJ_fam"/>
    <property type="match status" value="1"/>
</dbReference>
<name>A0A9D1M837_9BACT</name>
<dbReference type="AlphaFoldDB" id="A0A9D1M837"/>
<dbReference type="PANTHER" id="PTHR21039">
    <property type="entry name" value="HISTIDINOL PHOSPHATASE-RELATED"/>
    <property type="match status" value="1"/>
</dbReference>
<feature type="domain" description="PHP" evidence="9">
    <location>
        <begin position="7"/>
        <end position="207"/>
    </location>
</feature>
<dbReference type="Pfam" id="PF02811">
    <property type="entry name" value="PHP"/>
    <property type="match status" value="1"/>
</dbReference>
<dbReference type="InterPro" id="IPR004013">
    <property type="entry name" value="PHP_dom"/>
</dbReference>
<evidence type="ECO:0000256" key="6">
    <source>
        <dbReference type="ARBA" id="ARBA00023102"/>
    </source>
</evidence>
<evidence type="ECO:0000256" key="8">
    <source>
        <dbReference type="RuleBase" id="RU366003"/>
    </source>
</evidence>
<sequence length="279" mass="32586">MKNLTNYHSHSTFCDGKAPIEDFIRQAVKMGFSSYGVSSHAPVPFANHWSMKKENLNMYLEEMNRLKERYSSQIELYTGLEIDYLHEDHHPASAFFTQLLLDYRIGSVHILYCGNTEVDIDCPPEEFKRNVDTYFDGDLKRVVTAYFDKMIKMIQTGGFDIVGHADKITYNASTCDSDIRERSWYSEKIDELFETVAHSGLIMEINTKAYHRHGIFFPHQKYFHRIKELQIPVTVNSDSHLPDYINDGREEALHTLKQHGINTVQEFVHKKWRETPILI</sequence>
<dbReference type="GO" id="GO:0004401">
    <property type="term" value="F:histidinol-phosphatase activity"/>
    <property type="evidence" value="ECO:0007669"/>
    <property type="project" value="UniProtKB-UniRule"/>
</dbReference>
<dbReference type="InterPro" id="IPR010140">
    <property type="entry name" value="Histidinol_P_phosphatase_HisJ"/>
</dbReference>
<comment type="caution">
    <text evidence="10">The sequence shown here is derived from an EMBL/GenBank/DDBJ whole genome shotgun (WGS) entry which is preliminary data.</text>
</comment>
<evidence type="ECO:0000256" key="2">
    <source>
        <dbReference type="ARBA" id="ARBA00009152"/>
    </source>
</evidence>
<dbReference type="InterPro" id="IPR016195">
    <property type="entry name" value="Pol/histidinol_Pase-like"/>
</dbReference>
<protein>
    <recommendedName>
        <fullName evidence="3 8">Histidinol-phosphatase</fullName>
        <shortName evidence="8">HolPase</shortName>
        <ecNumber evidence="3 8">3.1.3.15</ecNumber>
    </recommendedName>
</protein>
<evidence type="ECO:0000256" key="4">
    <source>
        <dbReference type="ARBA" id="ARBA00022605"/>
    </source>
</evidence>
<accession>A0A9D1M837</accession>
<evidence type="ECO:0000313" key="10">
    <source>
        <dbReference type="EMBL" id="HIU55278.1"/>
    </source>
</evidence>
<dbReference type="CDD" id="cd12110">
    <property type="entry name" value="PHP_HisPPase_Hisj_like"/>
    <property type="match status" value="1"/>
</dbReference>
<keyword evidence="5 8" id="KW-0378">Hydrolase</keyword>